<dbReference type="CDD" id="cd01448">
    <property type="entry name" value="TST_Repeat_1"/>
    <property type="match status" value="1"/>
</dbReference>
<dbReference type="RefSeq" id="WP_228230223.1">
    <property type="nucleotide sequence ID" value="NZ_JAJGMW010000012.1"/>
</dbReference>
<dbReference type="InterPro" id="IPR001763">
    <property type="entry name" value="Rhodanese-like_dom"/>
</dbReference>
<reference evidence="4 5" key="1">
    <citation type="submission" date="2021-11" db="EMBL/GenBank/DDBJ databases">
        <title>Seasonal and diel survey of microbial diversity of the Tyrrhenian coast.</title>
        <authorList>
            <person name="Gattoni G."/>
            <person name="Corral P."/>
        </authorList>
    </citation>
    <scope>NUCLEOTIDE SEQUENCE [LARGE SCALE GENOMIC DNA]</scope>
    <source>
        <strain evidence="4 5">Mr9</strain>
    </source>
</reference>
<dbReference type="PANTHER" id="PTHR11364">
    <property type="entry name" value="THIOSULFATE SULFERTANSFERASE"/>
    <property type="match status" value="1"/>
</dbReference>
<sequence length="275" mass="30556">MQRFTLIEVKELSAMLDDPDLVLLDCSLKKTASGKEFDLNGKTIPGARFFDLENTFSDAESDFPNTLPQTQDFERKARALGINTDSKLVVFDAGGIYSSPRVWWIFQVMGHKHVRVLNGGLRAWNEAGFPLAEGFKSDFKAGNFKAAFDAGSVKSFEDIELNTDAPKFTLVDARSSGRFQGIDPEPRPHLQSGSIPQSVNLPFQDVLEGGKFKPKTELYKLFEERSLLTDKLVYSCGSGLTACIIMLAGEIAAQKGIQLYDGSWTEWAELKKLKK</sequence>
<dbReference type="PANTHER" id="PTHR11364:SF27">
    <property type="entry name" value="SULFURTRANSFERASE"/>
    <property type="match status" value="1"/>
</dbReference>
<evidence type="ECO:0000313" key="5">
    <source>
        <dbReference type="Proteomes" id="UP001197770"/>
    </source>
</evidence>
<dbReference type="Gene3D" id="3.40.250.10">
    <property type="entry name" value="Rhodanese-like domain"/>
    <property type="match status" value="2"/>
</dbReference>
<organism evidence="4 5">
    <name type="scientific">Leeuwenhoekiella parthenopeia</name>
    <dbReference type="NCBI Taxonomy" id="2890320"/>
    <lineage>
        <taxon>Bacteria</taxon>
        <taxon>Pseudomonadati</taxon>
        <taxon>Bacteroidota</taxon>
        <taxon>Flavobacteriia</taxon>
        <taxon>Flavobacteriales</taxon>
        <taxon>Flavobacteriaceae</taxon>
        <taxon>Leeuwenhoekiella</taxon>
    </lineage>
</organism>
<evidence type="ECO:0000256" key="2">
    <source>
        <dbReference type="ARBA" id="ARBA00022737"/>
    </source>
</evidence>
<dbReference type="EMBL" id="JAJGMW010000012">
    <property type="protein sequence ID" value="MCC4213156.1"/>
    <property type="molecule type" value="Genomic_DNA"/>
</dbReference>
<keyword evidence="5" id="KW-1185">Reference proteome</keyword>
<feature type="domain" description="Rhodanese" evidence="3">
    <location>
        <begin position="164"/>
        <end position="272"/>
    </location>
</feature>
<name>A0ABS8GT24_9FLAO</name>
<feature type="domain" description="Rhodanese" evidence="3">
    <location>
        <begin position="17"/>
        <end position="133"/>
    </location>
</feature>
<dbReference type="Pfam" id="PF00581">
    <property type="entry name" value="Rhodanese"/>
    <property type="match status" value="2"/>
</dbReference>
<evidence type="ECO:0000256" key="1">
    <source>
        <dbReference type="ARBA" id="ARBA00022679"/>
    </source>
</evidence>
<dbReference type="Proteomes" id="UP001197770">
    <property type="component" value="Unassembled WGS sequence"/>
</dbReference>
<dbReference type="InterPro" id="IPR045078">
    <property type="entry name" value="TST/MPST-like"/>
</dbReference>
<comment type="caution">
    <text evidence="4">The sequence shown here is derived from an EMBL/GenBank/DDBJ whole genome shotgun (WGS) entry which is preliminary data.</text>
</comment>
<dbReference type="InterPro" id="IPR036873">
    <property type="entry name" value="Rhodanese-like_dom_sf"/>
</dbReference>
<dbReference type="CDD" id="cd01449">
    <property type="entry name" value="TST_Repeat_2"/>
    <property type="match status" value="1"/>
</dbReference>
<dbReference type="PROSITE" id="PS50206">
    <property type="entry name" value="RHODANESE_3"/>
    <property type="match status" value="2"/>
</dbReference>
<gene>
    <name evidence="4" type="ORF">LLW17_10535</name>
</gene>
<keyword evidence="1" id="KW-0808">Transferase</keyword>
<protein>
    <submittedName>
        <fullName evidence="4">Sulfurtransferase</fullName>
    </submittedName>
</protein>
<evidence type="ECO:0000259" key="3">
    <source>
        <dbReference type="PROSITE" id="PS50206"/>
    </source>
</evidence>
<proteinExistence type="predicted"/>
<dbReference type="SMART" id="SM00450">
    <property type="entry name" value="RHOD"/>
    <property type="match status" value="2"/>
</dbReference>
<accession>A0ABS8GT24</accession>
<keyword evidence="2" id="KW-0677">Repeat</keyword>
<evidence type="ECO:0000313" key="4">
    <source>
        <dbReference type="EMBL" id="MCC4213156.1"/>
    </source>
</evidence>
<dbReference type="SUPFAM" id="SSF52821">
    <property type="entry name" value="Rhodanese/Cell cycle control phosphatase"/>
    <property type="match status" value="2"/>
</dbReference>